<evidence type="ECO:0000256" key="3">
    <source>
        <dbReference type="ARBA" id="ARBA00022692"/>
    </source>
</evidence>
<organism evidence="10 11">
    <name type="scientific">Mycena citricolor</name>
    <dbReference type="NCBI Taxonomy" id="2018698"/>
    <lineage>
        <taxon>Eukaryota</taxon>
        <taxon>Fungi</taxon>
        <taxon>Dikarya</taxon>
        <taxon>Basidiomycota</taxon>
        <taxon>Agaricomycotina</taxon>
        <taxon>Agaricomycetes</taxon>
        <taxon>Agaricomycetidae</taxon>
        <taxon>Agaricales</taxon>
        <taxon>Marasmiineae</taxon>
        <taxon>Mycenaceae</taxon>
        <taxon>Mycena</taxon>
    </lineage>
</organism>
<feature type="domain" description="Membrane insertase YidC/Oxa/ALB C-terminal" evidence="9">
    <location>
        <begin position="24"/>
        <end position="186"/>
    </location>
</feature>
<evidence type="ECO:0000256" key="5">
    <source>
        <dbReference type="ARBA" id="ARBA00023136"/>
    </source>
</evidence>
<comment type="similarity">
    <text evidence="2 6">Belongs to the OXA1/ALB3/YidC family.</text>
</comment>
<evidence type="ECO:0000256" key="8">
    <source>
        <dbReference type="SAM" id="Phobius"/>
    </source>
</evidence>
<evidence type="ECO:0000313" key="11">
    <source>
        <dbReference type="Proteomes" id="UP001295794"/>
    </source>
</evidence>
<keyword evidence="5 8" id="KW-0472">Membrane</keyword>
<feature type="transmembrane region" description="Helical" evidence="8">
    <location>
        <begin position="93"/>
        <end position="114"/>
    </location>
</feature>
<keyword evidence="4 8" id="KW-1133">Transmembrane helix</keyword>
<dbReference type="InterPro" id="IPR028055">
    <property type="entry name" value="YidC/Oxa/ALB_C"/>
</dbReference>
<evidence type="ECO:0000313" key="10">
    <source>
        <dbReference type="EMBL" id="CAK5275620.1"/>
    </source>
</evidence>
<dbReference type="EMBL" id="CAVNYO010000405">
    <property type="protein sequence ID" value="CAK5275620.1"/>
    <property type="molecule type" value="Genomic_DNA"/>
</dbReference>
<evidence type="ECO:0000256" key="4">
    <source>
        <dbReference type="ARBA" id="ARBA00022989"/>
    </source>
</evidence>
<sequence>MKKEGMPKEMLVPATLQRIHMSRMMQRVKAEQKRLIAQHKCHPVLSMAVSPLSQLPVFVVMSIMFNRLAQDPTPFDSEAFFTLTTLNHPDQTWTLPIILGMVTMANVESNNWLMSAYQRERLRKAEEHRQKLAASGQMTIRPQRVVKSVLNVLSVARILLAAISPGSVVLYWTTSATFGLVQTWILDYSPAHRAKTLESVQVQTPVKTTIPEAKAPAAQLKAPVTPGKAPSAAEKSTPNLPMSLPPKRKANDHRPVM</sequence>
<dbReference type="PANTHER" id="PTHR12428">
    <property type="entry name" value="OXA1"/>
    <property type="match status" value="1"/>
</dbReference>
<evidence type="ECO:0000256" key="6">
    <source>
        <dbReference type="RuleBase" id="RU003945"/>
    </source>
</evidence>
<dbReference type="GO" id="GO:0005743">
    <property type="term" value="C:mitochondrial inner membrane"/>
    <property type="evidence" value="ECO:0007669"/>
    <property type="project" value="TreeGrafter"/>
</dbReference>
<dbReference type="AlphaFoldDB" id="A0AAD2K2P9"/>
<comment type="subcellular location">
    <subcellularLocation>
        <location evidence="1 6">Membrane</location>
        <topology evidence="1 6">Multi-pass membrane protein</topology>
    </subcellularLocation>
</comment>
<dbReference type="Pfam" id="PF02096">
    <property type="entry name" value="60KD_IMP"/>
    <property type="match status" value="1"/>
</dbReference>
<accession>A0AAD2K2P9</accession>
<feature type="transmembrane region" description="Helical" evidence="8">
    <location>
        <begin position="44"/>
        <end position="65"/>
    </location>
</feature>
<evidence type="ECO:0000259" key="9">
    <source>
        <dbReference type="Pfam" id="PF02096"/>
    </source>
</evidence>
<comment type="caution">
    <text evidence="10">The sequence shown here is derived from an EMBL/GenBank/DDBJ whole genome shotgun (WGS) entry which is preliminary data.</text>
</comment>
<dbReference type="PANTHER" id="PTHR12428:SF65">
    <property type="entry name" value="CYTOCHROME C OXIDASE ASSEMBLY PROTEIN COX18, MITOCHONDRIAL"/>
    <property type="match status" value="1"/>
</dbReference>
<keyword evidence="3 6" id="KW-0812">Transmembrane</keyword>
<protein>
    <recommendedName>
        <fullName evidence="9">Membrane insertase YidC/Oxa/ALB C-terminal domain-containing protein</fullName>
    </recommendedName>
</protein>
<evidence type="ECO:0000256" key="1">
    <source>
        <dbReference type="ARBA" id="ARBA00004141"/>
    </source>
</evidence>
<gene>
    <name evidence="10" type="ORF">MYCIT1_LOCUS23511</name>
</gene>
<evidence type="ECO:0000256" key="7">
    <source>
        <dbReference type="SAM" id="MobiDB-lite"/>
    </source>
</evidence>
<reference evidence="10" key="1">
    <citation type="submission" date="2023-11" db="EMBL/GenBank/DDBJ databases">
        <authorList>
            <person name="De Vega J J."/>
            <person name="De Vega J J."/>
        </authorList>
    </citation>
    <scope>NUCLEOTIDE SEQUENCE</scope>
</reference>
<dbReference type="GO" id="GO:0032979">
    <property type="term" value="P:protein insertion into mitochondrial inner membrane from matrix"/>
    <property type="evidence" value="ECO:0007669"/>
    <property type="project" value="TreeGrafter"/>
</dbReference>
<dbReference type="Proteomes" id="UP001295794">
    <property type="component" value="Unassembled WGS sequence"/>
</dbReference>
<name>A0AAD2K2P9_9AGAR</name>
<evidence type="ECO:0000256" key="2">
    <source>
        <dbReference type="ARBA" id="ARBA00009877"/>
    </source>
</evidence>
<keyword evidence="11" id="KW-1185">Reference proteome</keyword>
<proteinExistence type="inferred from homology"/>
<dbReference type="InterPro" id="IPR001708">
    <property type="entry name" value="YidC/ALB3/OXA1/COX18"/>
</dbReference>
<dbReference type="GO" id="GO:0033617">
    <property type="term" value="P:mitochondrial respiratory chain complex IV assembly"/>
    <property type="evidence" value="ECO:0007669"/>
    <property type="project" value="TreeGrafter"/>
</dbReference>
<feature type="region of interest" description="Disordered" evidence="7">
    <location>
        <begin position="213"/>
        <end position="257"/>
    </location>
</feature>
<dbReference type="GO" id="GO:0032977">
    <property type="term" value="F:membrane insertase activity"/>
    <property type="evidence" value="ECO:0007669"/>
    <property type="project" value="InterPro"/>
</dbReference>